<sequence length="499" mass="55072">MIKTIAVVGRDEDAWLTALMLQLSLGKSVQPVEVTLVELPSNVGAQDFYATIPSQRAFHELLGLSEGNVLSAGRGVQSLGYRYSGWTGDSSAFFHVYDTAGTSLDGIDFLQFWTKARHRGLNVALDEFSLAAAAARRGKMIMLNDQTSAYSHANHGYNLSALSYLKGIAKVALAAGVKHIVAEVERIRVKEERIESVLLKGGQSLEADLFIDASGDGELISQLNEGFRRWDQWFLCDRAIVASAERLRPVASFNQLSAVHAGWLGLYPLASRTGVTMQFCSRHINNDEALGVMNAAVGQPVQEPKLLALEVGVRTKPWVGNCIAVGNTAARMDGLEGVQLHVLHTALSYLLTLLPVTADYDLERNTYNTRLSGHIERLRDFQLAHYSLNGRHSDPFWRACAAVELPEALKEKIELFKARGVIAMSESETFQEESWNALLTGCGIVPDSYDPLVDKIPEDHQIQQFQRMLSFVAERAEQMPDMETFVQVHDAGSYSKGLF</sequence>
<dbReference type="RefSeq" id="WP_183460953.1">
    <property type="nucleotide sequence ID" value="NZ_JACHWZ010000013.1"/>
</dbReference>
<evidence type="ECO:0000313" key="3">
    <source>
        <dbReference type="Proteomes" id="UP000535937"/>
    </source>
</evidence>
<dbReference type="EC" id="1.14.19.9" evidence="2"/>
<dbReference type="InterPro" id="IPR006905">
    <property type="entry name" value="Flavin_halogenase"/>
</dbReference>
<feature type="binding site" evidence="1">
    <location>
        <position position="336"/>
    </location>
    <ligand>
        <name>L-tryptophan</name>
        <dbReference type="ChEBI" id="CHEBI:57912"/>
    </ligand>
</feature>
<comment type="caution">
    <text evidence="2">The sequence shown here is derived from an EMBL/GenBank/DDBJ whole genome shotgun (WGS) entry which is preliminary data.</text>
</comment>
<dbReference type="Gene3D" id="3.50.50.60">
    <property type="entry name" value="FAD/NAD(P)-binding domain"/>
    <property type="match status" value="1"/>
</dbReference>
<dbReference type="PIRSF" id="PIRSF011396">
    <property type="entry name" value="Trp_halogenase"/>
    <property type="match status" value="1"/>
</dbReference>
<dbReference type="InterPro" id="IPR033856">
    <property type="entry name" value="Trp_halogen"/>
</dbReference>
<evidence type="ECO:0000256" key="1">
    <source>
        <dbReference type="PIRSR" id="PIRSR011396-2"/>
    </source>
</evidence>
<dbReference type="EMBL" id="JACHWZ010000013">
    <property type="protein sequence ID" value="MBB3062023.1"/>
    <property type="molecule type" value="Genomic_DNA"/>
</dbReference>
<keyword evidence="2" id="KW-0560">Oxidoreductase</keyword>
<dbReference type="InterPro" id="IPR036188">
    <property type="entry name" value="FAD/NAD-bd_sf"/>
</dbReference>
<reference evidence="2 3" key="1">
    <citation type="submission" date="2020-08" db="EMBL/GenBank/DDBJ databases">
        <title>Genomic Encyclopedia of Type Strains, Phase III (KMG-III): the genomes of soil and plant-associated and newly described type strains.</title>
        <authorList>
            <person name="Whitman W."/>
        </authorList>
    </citation>
    <scope>NUCLEOTIDE SEQUENCE [LARGE SCALE GENOMIC DNA]</scope>
    <source>
        <strain evidence="2 3">CECT 8799</strain>
    </source>
</reference>
<keyword evidence="1" id="KW-0547">Nucleotide-binding</keyword>
<dbReference type="PANTHER" id="PTHR43747">
    <property type="entry name" value="FAD-BINDING PROTEIN"/>
    <property type="match status" value="1"/>
</dbReference>
<dbReference type="Pfam" id="PF04820">
    <property type="entry name" value="Trp_halogenase"/>
    <property type="match status" value="1"/>
</dbReference>
<accession>A0A7W4Z9N5</accession>
<dbReference type="AlphaFoldDB" id="A0A7W4Z9N5"/>
<dbReference type="GO" id="GO:0004497">
    <property type="term" value="F:monooxygenase activity"/>
    <property type="evidence" value="ECO:0007669"/>
    <property type="project" value="InterPro"/>
</dbReference>
<protein>
    <submittedName>
        <fullName evidence="2">Tryptophan halogenase</fullName>
        <ecNumber evidence="2">1.14.19.9</ecNumber>
    </submittedName>
</protein>
<dbReference type="InterPro" id="IPR050816">
    <property type="entry name" value="Flavin-dep_Halogenase_NPB"/>
</dbReference>
<dbReference type="SUPFAM" id="SSF51905">
    <property type="entry name" value="FAD/NAD(P)-binding domain"/>
    <property type="match status" value="1"/>
</dbReference>
<evidence type="ECO:0000313" key="2">
    <source>
        <dbReference type="EMBL" id="MBB3062023.1"/>
    </source>
</evidence>
<keyword evidence="3" id="KW-1185">Reference proteome</keyword>
<keyword evidence="1" id="KW-0285">Flavoprotein</keyword>
<keyword evidence="1" id="KW-0274">FAD</keyword>
<dbReference type="Proteomes" id="UP000535937">
    <property type="component" value="Unassembled WGS sequence"/>
</dbReference>
<name>A0A7W4Z9N5_9GAMM</name>
<proteinExistence type="predicted"/>
<feature type="binding site" evidence="1">
    <location>
        <position position="184"/>
    </location>
    <ligand>
        <name>FAD</name>
        <dbReference type="ChEBI" id="CHEBI:57692"/>
    </ligand>
</feature>
<dbReference type="PANTHER" id="PTHR43747:SF4">
    <property type="entry name" value="FLAVIN-DEPENDENT TRYPTOPHAN HALOGENASE"/>
    <property type="match status" value="1"/>
</dbReference>
<dbReference type="GO" id="GO:0000166">
    <property type="term" value="F:nucleotide binding"/>
    <property type="evidence" value="ECO:0007669"/>
    <property type="project" value="UniProtKB-KW"/>
</dbReference>
<gene>
    <name evidence="2" type="ORF">FHS09_002867</name>
</gene>
<organism evidence="2 3">
    <name type="scientific">Microbulbifer rhizosphaerae</name>
    <dbReference type="NCBI Taxonomy" id="1562603"/>
    <lineage>
        <taxon>Bacteria</taxon>
        <taxon>Pseudomonadati</taxon>
        <taxon>Pseudomonadota</taxon>
        <taxon>Gammaproteobacteria</taxon>
        <taxon>Cellvibrionales</taxon>
        <taxon>Microbulbiferaceae</taxon>
        <taxon>Microbulbifer</taxon>
    </lineage>
</organism>